<organism evidence="1 2">
    <name type="scientific">Ensete ventricosum</name>
    <name type="common">Abyssinian banana</name>
    <name type="synonym">Musa ensete</name>
    <dbReference type="NCBI Taxonomy" id="4639"/>
    <lineage>
        <taxon>Eukaryota</taxon>
        <taxon>Viridiplantae</taxon>
        <taxon>Streptophyta</taxon>
        <taxon>Embryophyta</taxon>
        <taxon>Tracheophyta</taxon>
        <taxon>Spermatophyta</taxon>
        <taxon>Magnoliopsida</taxon>
        <taxon>Liliopsida</taxon>
        <taxon>Zingiberales</taxon>
        <taxon>Musaceae</taxon>
        <taxon>Ensete</taxon>
    </lineage>
</organism>
<evidence type="ECO:0000313" key="1">
    <source>
        <dbReference type="EMBL" id="RRT80183.1"/>
    </source>
</evidence>
<proteinExistence type="predicted"/>
<reference evidence="1 2" key="1">
    <citation type="journal article" date="2014" name="Agronomy (Basel)">
        <title>A Draft Genome Sequence for Ensete ventricosum, the Drought-Tolerant Tree Against Hunger.</title>
        <authorList>
            <person name="Harrison J."/>
            <person name="Moore K.A."/>
            <person name="Paszkiewicz K."/>
            <person name="Jones T."/>
            <person name="Grant M."/>
            <person name="Ambacheew D."/>
            <person name="Muzemil S."/>
            <person name="Studholme D.J."/>
        </authorList>
    </citation>
    <scope>NUCLEOTIDE SEQUENCE [LARGE SCALE GENOMIC DNA]</scope>
</reference>
<accession>A0A427AVC2</accession>
<name>A0A427AVC2_ENSVE</name>
<evidence type="ECO:0000313" key="2">
    <source>
        <dbReference type="Proteomes" id="UP000287651"/>
    </source>
</evidence>
<comment type="caution">
    <text evidence="1">The sequence shown here is derived from an EMBL/GenBank/DDBJ whole genome shotgun (WGS) entry which is preliminary data.</text>
</comment>
<gene>
    <name evidence="1" type="ORF">B296_00005305</name>
</gene>
<protein>
    <submittedName>
        <fullName evidence="1">Uncharacterized protein</fullName>
    </submittedName>
</protein>
<dbReference type="EMBL" id="AMZH03001205">
    <property type="protein sequence ID" value="RRT80183.1"/>
    <property type="molecule type" value="Genomic_DNA"/>
</dbReference>
<dbReference type="AlphaFoldDB" id="A0A427AVC2"/>
<sequence length="116" mass="13144">MTAVNRGKGAALVQLVKEEDGNNDCRGGLRLRRIEEKGAIGDCGRRCRGRFVSTMSWKETLGTLEDHKWLRLWQLLLMPDGAWPGYSLLHWHRVAMMVQEGQCWSEPSLADDSTMA</sequence>
<dbReference type="Proteomes" id="UP000287651">
    <property type="component" value="Unassembled WGS sequence"/>
</dbReference>